<evidence type="ECO:0000259" key="6">
    <source>
        <dbReference type="Pfam" id="PF07980"/>
    </source>
</evidence>
<gene>
    <name evidence="8" type="ORF">DDY73_06270</name>
</gene>
<feature type="domain" description="RagB/SusD" evidence="6">
    <location>
        <begin position="296"/>
        <end position="437"/>
    </location>
</feature>
<dbReference type="SUPFAM" id="SSF48452">
    <property type="entry name" value="TPR-like"/>
    <property type="match status" value="1"/>
</dbReference>
<organism evidence="8 9">
    <name type="scientific">Coprobacter fastidiosus</name>
    <dbReference type="NCBI Taxonomy" id="1099853"/>
    <lineage>
        <taxon>Bacteria</taxon>
        <taxon>Pseudomonadati</taxon>
        <taxon>Bacteroidota</taxon>
        <taxon>Bacteroidia</taxon>
        <taxon>Bacteroidales</taxon>
        <taxon>Barnesiellaceae</taxon>
        <taxon>Coprobacter</taxon>
    </lineage>
</organism>
<accession>A0A354M256</accession>
<dbReference type="InterPro" id="IPR011990">
    <property type="entry name" value="TPR-like_helical_dom_sf"/>
</dbReference>
<dbReference type="InterPro" id="IPR012944">
    <property type="entry name" value="SusD_RagB_dom"/>
</dbReference>
<dbReference type="GO" id="GO:0009279">
    <property type="term" value="C:cell outer membrane"/>
    <property type="evidence" value="ECO:0007669"/>
    <property type="project" value="UniProtKB-SubCell"/>
</dbReference>
<dbReference type="Pfam" id="PF07980">
    <property type="entry name" value="SusD_RagB"/>
    <property type="match status" value="1"/>
</dbReference>
<evidence type="ECO:0000256" key="2">
    <source>
        <dbReference type="ARBA" id="ARBA00006275"/>
    </source>
</evidence>
<name>A0A354M256_9BACT</name>
<protein>
    <submittedName>
        <fullName evidence="8">RagB/SusD family nutrient uptake outer membrane protein</fullName>
    </submittedName>
</protein>
<reference evidence="8 9" key="1">
    <citation type="journal article" date="2018" name="Nat. Biotechnol.">
        <title>A standardized bacterial taxonomy based on genome phylogeny substantially revises the tree of life.</title>
        <authorList>
            <person name="Parks D.H."/>
            <person name="Chuvochina M."/>
            <person name="Waite D.W."/>
            <person name="Rinke C."/>
            <person name="Skarshewski A."/>
            <person name="Chaumeil P.A."/>
            <person name="Hugenholtz P."/>
        </authorList>
    </citation>
    <scope>NUCLEOTIDE SEQUENCE [LARGE SCALE GENOMIC DNA]</scope>
    <source>
        <strain evidence="8">UBA11482</strain>
    </source>
</reference>
<dbReference type="PROSITE" id="PS51257">
    <property type="entry name" value="PROKAR_LIPOPROTEIN"/>
    <property type="match status" value="1"/>
</dbReference>
<evidence type="ECO:0000256" key="5">
    <source>
        <dbReference type="ARBA" id="ARBA00023237"/>
    </source>
</evidence>
<dbReference type="Proteomes" id="UP000262954">
    <property type="component" value="Unassembled WGS sequence"/>
</dbReference>
<dbReference type="RefSeq" id="WP_022600082.1">
    <property type="nucleotide sequence ID" value="NZ_AP028032.1"/>
</dbReference>
<dbReference type="Pfam" id="PF14322">
    <property type="entry name" value="SusD-like_3"/>
    <property type="match status" value="1"/>
</dbReference>
<comment type="caution">
    <text evidence="8">The sequence shown here is derived from an EMBL/GenBank/DDBJ whole genome shotgun (WGS) entry which is preliminary data.</text>
</comment>
<proteinExistence type="inferred from homology"/>
<dbReference type="GeneID" id="92929002"/>
<feature type="domain" description="SusD-like N-terminal" evidence="7">
    <location>
        <begin position="22"/>
        <end position="222"/>
    </location>
</feature>
<keyword evidence="5" id="KW-0998">Cell outer membrane</keyword>
<comment type="similarity">
    <text evidence="2">Belongs to the SusD family.</text>
</comment>
<keyword evidence="3" id="KW-0732">Signal</keyword>
<sequence length="439" mass="50800">MKKIIYILSIFLATGFISCDNFLDITPVGKVIPTTATEFRALMTQAYVSTPKSGRARTAFRSDEVGSFTDTESRSLYFEEWTWDDYSPDYSSDFGWRQYYQALFLINYTIENENKMTGGSKEEIAQLVGEAYAMRAYIHFMLVNLYGKPYNEENLNTKAVPLKLNSNTEDAPSRNTVAEIYAAIESDIVEAGKRLNVEKWDVGFNYRFTTTALKAFRSRLYLYMQKWSESLNASKEVLEINKELVDLSQTTMPNNYQSVESIMALEYSSADINRAIYISTDLYNLYNSNDYRRKNRFYTSEGGGRYTVRKGGSNEYACTFRTGEIYLNAAEAACQDDNLIDAKDYLLQLKAKRFNATGYAEEETKVEAMDKDELLQEIYDERYRELAFEGHRWFDLRRTTQPAITKTENEKEYKLEQGDERYTIRIPNEAIQSNPNLTN</sequence>
<dbReference type="AlphaFoldDB" id="A0A354M256"/>
<keyword evidence="4" id="KW-0472">Membrane</keyword>
<evidence type="ECO:0000256" key="1">
    <source>
        <dbReference type="ARBA" id="ARBA00004442"/>
    </source>
</evidence>
<evidence type="ECO:0000256" key="4">
    <source>
        <dbReference type="ARBA" id="ARBA00023136"/>
    </source>
</evidence>
<comment type="subcellular location">
    <subcellularLocation>
        <location evidence="1">Cell outer membrane</location>
    </subcellularLocation>
</comment>
<evidence type="ECO:0000313" key="8">
    <source>
        <dbReference type="EMBL" id="HBJ08595.1"/>
    </source>
</evidence>
<dbReference type="InterPro" id="IPR033985">
    <property type="entry name" value="SusD-like_N"/>
</dbReference>
<evidence type="ECO:0000259" key="7">
    <source>
        <dbReference type="Pfam" id="PF14322"/>
    </source>
</evidence>
<dbReference type="Gene3D" id="1.25.40.390">
    <property type="match status" value="1"/>
</dbReference>
<dbReference type="EMBL" id="DNWC01000084">
    <property type="protein sequence ID" value="HBJ08595.1"/>
    <property type="molecule type" value="Genomic_DNA"/>
</dbReference>
<evidence type="ECO:0000256" key="3">
    <source>
        <dbReference type="ARBA" id="ARBA00022729"/>
    </source>
</evidence>
<evidence type="ECO:0000313" key="9">
    <source>
        <dbReference type="Proteomes" id="UP000262954"/>
    </source>
</evidence>